<keyword evidence="9" id="KW-1185">Reference proteome</keyword>
<dbReference type="PANTHER" id="PTHR43098:SF3">
    <property type="entry name" value="L-ORNITHINE N(5)-MONOOXYGENASE-RELATED"/>
    <property type="match status" value="1"/>
</dbReference>
<organism evidence="8 9">
    <name type="scientific">Trujillonella endophytica</name>
    <dbReference type="NCBI Taxonomy" id="673521"/>
    <lineage>
        <taxon>Bacteria</taxon>
        <taxon>Bacillati</taxon>
        <taxon>Actinomycetota</taxon>
        <taxon>Actinomycetes</taxon>
        <taxon>Geodermatophilales</taxon>
        <taxon>Geodermatophilaceae</taxon>
        <taxon>Trujillonella</taxon>
    </lineage>
</organism>
<keyword evidence="4" id="KW-0274">FAD</keyword>
<evidence type="ECO:0000256" key="6">
    <source>
        <dbReference type="ARBA" id="ARBA00023002"/>
    </source>
</evidence>
<dbReference type="InterPro" id="IPR050775">
    <property type="entry name" value="FAD-binding_Monooxygenases"/>
</dbReference>
<gene>
    <name evidence="8" type="ORF">SAMN05660991_02993</name>
</gene>
<dbReference type="GO" id="GO:0016709">
    <property type="term" value="F:oxidoreductase activity, acting on paired donors, with incorporation or reduction of molecular oxygen, NAD(P)H as one donor, and incorporation of one atom of oxygen"/>
    <property type="evidence" value="ECO:0007669"/>
    <property type="project" value="UniProtKB-ARBA"/>
</dbReference>
<evidence type="ECO:0000256" key="3">
    <source>
        <dbReference type="ARBA" id="ARBA00022630"/>
    </source>
</evidence>
<dbReference type="Proteomes" id="UP000198960">
    <property type="component" value="Unassembled WGS sequence"/>
</dbReference>
<protein>
    <submittedName>
        <fullName evidence="8">Predicted flavoprotein CzcO associated with the cation diffusion facilitator CzcD</fullName>
    </submittedName>
</protein>
<evidence type="ECO:0000256" key="1">
    <source>
        <dbReference type="ARBA" id="ARBA00001974"/>
    </source>
</evidence>
<dbReference type="STRING" id="673521.SAMN05660991_02993"/>
<evidence type="ECO:0000313" key="8">
    <source>
        <dbReference type="EMBL" id="SEP05176.1"/>
    </source>
</evidence>
<dbReference type="InterPro" id="IPR036188">
    <property type="entry name" value="FAD/NAD-bd_sf"/>
</dbReference>
<dbReference type="Gene3D" id="3.50.50.60">
    <property type="entry name" value="FAD/NAD(P)-binding domain"/>
    <property type="match status" value="2"/>
</dbReference>
<keyword evidence="7" id="KW-0503">Monooxygenase</keyword>
<name>A0A1H8UPY6_9ACTN</name>
<evidence type="ECO:0000256" key="4">
    <source>
        <dbReference type="ARBA" id="ARBA00022827"/>
    </source>
</evidence>
<evidence type="ECO:0000256" key="2">
    <source>
        <dbReference type="ARBA" id="ARBA00010139"/>
    </source>
</evidence>
<keyword evidence="3" id="KW-0285">Flavoprotein</keyword>
<dbReference type="Pfam" id="PF13450">
    <property type="entry name" value="NAD_binding_8"/>
    <property type="match status" value="1"/>
</dbReference>
<comment type="cofactor">
    <cofactor evidence="1">
        <name>FAD</name>
        <dbReference type="ChEBI" id="CHEBI:57692"/>
    </cofactor>
</comment>
<proteinExistence type="inferred from homology"/>
<evidence type="ECO:0000256" key="7">
    <source>
        <dbReference type="ARBA" id="ARBA00023033"/>
    </source>
</evidence>
<dbReference type="AlphaFoldDB" id="A0A1H8UPY6"/>
<dbReference type="PANTHER" id="PTHR43098">
    <property type="entry name" value="L-ORNITHINE N(5)-MONOOXYGENASE-RELATED"/>
    <property type="match status" value="1"/>
</dbReference>
<evidence type="ECO:0000313" key="9">
    <source>
        <dbReference type="Proteomes" id="UP000198960"/>
    </source>
</evidence>
<evidence type="ECO:0000256" key="5">
    <source>
        <dbReference type="ARBA" id="ARBA00022857"/>
    </source>
</evidence>
<reference evidence="9" key="1">
    <citation type="submission" date="2016-10" db="EMBL/GenBank/DDBJ databases">
        <authorList>
            <person name="Varghese N."/>
            <person name="Submissions S."/>
        </authorList>
    </citation>
    <scope>NUCLEOTIDE SEQUENCE [LARGE SCALE GENOMIC DNA]</scope>
    <source>
        <strain evidence="9">DSM 45413</strain>
    </source>
</reference>
<dbReference type="SUPFAM" id="SSF51905">
    <property type="entry name" value="FAD/NAD(P)-binding domain"/>
    <property type="match status" value="2"/>
</dbReference>
<dbReference type="EMBL" id="FOEE01000009">
    <property type="protein sequence ID" value="SEP05176.1"/>
    <property type="molecule type" value="Genomic_DNA"/>
</dbReference>
<sequence length="551" mass="61120">MTGPSMASGTEEDGATAGAPVDVLVIGAGVTGIYQLWRAREAGYSVTLLEAADGPGGVWHWNRYPGARFDSESWSYGFLFSEELWQEWEWSEQYAGQPEIEGYFDFVLDRCDMRRHIEFGAKVTSVVFDEATGISTVGTQDGRTWRARYVVAASGNLSVPFIPAIEGREAFRGRQLHTGLWPKESVDFRGLRVAQIGTGSSGVQIVPAIADEVANLTVYQMNADWVTPLNNRPIPPEEHADLKARFAEIVAALDASPSGFLHTSTGRKSTEDTREQWQELFEQMWASSGFRKLTESYIDLLFNPEVNREWCEFMAAKIRAIVSDPVTAERLIPKDSGYGGRRPPFGTGYYEAYNNPNVDLVSLRETPILRITETGIETSEGHREYDVIIWATGYDFGTGALNRLGVRGRQGLALEEHWADGPRTYLGIMTAGFPNFFFPGGPHGALGNNPRYAGDQVDYVMDVLLHAREHGQDVVEVDDAAEEQWTAMMNDSSRMSSFLDSSYFYGGNIPGKPVRQLLNPTGRPTLRKMMARDAETGFPTLTFSKLQVPAA</sequence>
<comment type="similarity">
    <text evidence="2">Belongs to the FAD-binding monooxygenase family.</text>
</comment>
<keyword evidence="5" id="KW-0521">NADP</keyword>
<accession>A0A1H8UPY6</accession>
<dbReference type="RefSeq" id="WP_211435670.1">
    <property type="nucleotide sequence ID" value="NZ_FOEE01000009.1"/>
</dbReference>
<keyword evidence="6" id="KW-0560">Oxidoreductase</keyword>